<feature type="transmembrane region" description="Helical" evidence="1">
    <location>
        <begin position="41"/>
        <end position="62"/>
    </location>
</feature>
<dbReference type="EMBL" id="LWCS01000054">
    <property type="protein sequence ID" value="OAN32681.1"/>
    <property type="molecule type" value="Genomic_DNA"/>
</dbReference>
<dbReference type="AlphaFoldDB" id="A0A178LNE3"/>
<reference evidence="2 3" key="1">
    <citation type="submission" date="2016-04" db="EMBL/GenBank/DDBJ databases">
        <title>Draft Genome Sequences of Staphylococcus capitis Strain H36, S. capitis Strain H65, S. cohnii Strain H62, S. hominis Strain H69, Mycobacterium iranicum Strain H39, Plantibacter sp. Strain H53, Pseudomonas oryzihabitans Strain H72, and Microbacterium sp. Strain H83, isolated from residential settings.</title>
        <authorList>
            <person name="Lymperopoulou D."/>
            <person name="Adams R.I."/>
            <person name="Lindow S."/>
            <person name="Coil D.A."/>
            <person name="Jospin G."/>
            <person name="Eisen J.A."/>
        </authorList>
    </citation>
    <scope>NUCLEOTIDE SEQUENCE [LARGE SCALE GENOMIC DNA]</scope>
    <source>
        <strain evidence="2 3">H39</strain>
    </source>
</reference>
<accession>A0A178LNE3</accession>
<protein>
    <submittedName>
        <fullName evidence="2">PA-phosphatase</fullName>
    </submittedName>
</protein>
<gene>
    <name evidence="2" type="ORF">A4X20_08925</name>
</gene>
<evidence type="ECO:0000313" key="2">
    <source>
        <dbReference type="EMBL" id="OAN32681.1"/>
    </source>
</evidence>
<feature type="transmembrane region" description="Helical" evidence="1">
    <location>
        <begin position="109"/>
        <end position="141"/>
    </location>
</feature>
<evidence type="ECO:0000313" key="3">
    <source>
        <dbReference type="Proteomes" id="UP000078396"/>
    </source>
</evidence>
<dbReference type="InterPro" id="IPR036938">
    <property type="entry name" value="PAP2/HPO_sf"/>
</dbReference>
<name>A0A178LNE3_MYCIR</name>
<organism evidence="2 3">
    <name type="scientific">Mycolicibacterium iranicum</name>
    <name type="common">Mycobacterium iranicum</name>
    <dbReference type="NCBI Taxonomy" id="912594"/>
    <lineage>
        <taxon>Bacteria</taxon>
        <taxon>Bacillati</taxon>
        <taxon>Actinomycetota</taxon>
        <taxon>Actinomycetes</taxon>
        <taxon>Mycobacteriales</taxon>
        <taxon>Mycobacteriaceae</taxon>
        <taxon>Mycolicibacterium</taxon>
    </lineage>
</organism>
<dbReference type="Proteomes" id="UP000078396">
    <property type="component" value="Unassembled WGS sequence"/>
</dbReference>
<dbReference type="SUPFAM" id="SSF48317">
    <property type="entry name" value="Acid phosphatase/Vanadium-dependent haloperoxidase"/>
    <property type="match status" value="1"/>
</dbReference>
<feature type="transmembrane region" description="Helical" evidence="1">
    <location>
        <begin position="153"/>
        <end position="172"/>
    </location>
</feature>
<comment type="caution">
    <text evidence="2">The sequence shown here is derived from an EMBL/GenBank/DDBJ whole genome shotgun (WGS) entry which is preliminary data.</text>
</comment>
<proteinExistence type="predicted"/>
<keyword evidence="1" id="KW-0812">Transmembrane</keyword>
<feature type="transmembrane region" description="Helical" evidence="1">
    <location>
        <begin position="69"/>
        <end position="89"/>
    </location>
</feature>
<keyword evidence="1" id="KW-1133">Transmembrane helix</keyword>
<dbReference type="STRING" id="912594.AWC12_09970"/>
<keyword evidence="1" id="KW-0472">Membrane</keyword>
<evidence type="ECO:0000256" key="1">
    <source>
        <dbReference type="SAM" id="Phobius"/>
    </source>
</evidence>
<dbReference type="OrthoDB" id="4764155at2"/>
<sequence>MRWWPLAGLAGLIALGLGVGKGSTPVDDWFQALGQSHPQLGYFLVFTDGRVLLTICGIVVAAAALQRRWALAAATAITPLLAVMAARLAKRSFGRLKGGEICYPSGHTTLAFVVLAMAVLLVGTATWAVMTFTAIMVFAVIGQAVSYHYFTDAIGALFLGSAFVCVAAWAAGLDGCQPASDGDHSAR</sequence>